<protein>
    <submittedName>
        <fullName evidence="3">Uncharacterized protein</fullName>
    </submittedName>
</protein>
<evidence type="ECO:0000256" key="2">
    <source>
        <dbReference type="SAM" id="SignalP"/>
    </source>
</evidence>
<dbReference type="Proteomes" id="UP001168098">
    <property type="component" value="Unassembled WGS sequence"/>
</dbReference>
<comment type="caution">
    <text evidence="3">The sequence shown here is derived from an EMBL/GenBank/DDBJ whole genome shotgun (WGS) entry which is preliminary data.</text>
</comment>
<keyword evidence="1" id="KW-0472">Membrane</keyword>
<dbReference type="PANTHER" id="PTHR33659:SF11">
    <property type="entry name" value="TRANSMEMBRANE PROTEIN"/>
    <property type="match status" value="1"/>
</dbReference>
<organism evidence="3 4">
    <name type="scientific">Vitis rotundifolia</name>
    <name type="common">Muscadine grape</name>
    <dbReference type="NCBI Taxonomy" id="103349"/>
    <lineage>
        <taxon>Eukaryota</taxon>
        <taxon>Viridiplantae</taxon>
        <taxon>Streptophyta</taxon>
        <taxon>Embryophyta</taxon>
        <taxon>Tracheophyta</taxon>
        <taxon>Spermatophyta</taxon>
        <taxon>Magnoliopsida</taxon>
        <taxon>eudicotyledons</taxon>
        <taxon>Gunneridae</taxon>
        <taxon>Pentapetalae</taxon>
        <taxon>rosids</taxon>
        <taxon>Vitales</taxon>
        <taxon>Vitaceae</taxon>
        <taxon>Viteae</taxon>
        <taxon>Vitis</taxon>
    </lineage>
</organism>
<reference evidence="3 4" key="1">
    <citation type="journal article" date="2023" name="BMC Biotechnol.">
        <title>Vitis rotundifolia cv Carlos genome sequencing.</title>
        <authorList>
            <person name="Huff M."/>
            <person name="Hulse-Kemp A."/>
            <person name="Scheffler B."/>
            <person name="Youngblood R."/>
            <person name="Simpson S."/>
            <person name="Babiker E."/>
            <person name="Staton M."/>
        </authorList>
    </citation>
    <scope>NUCLEOTIDE SEQUENCE [LARGE SCALE GENOMIC DNA]</scope>
    <source>
        <tissue evidence="3">Leaf</tissue>
    </source>
</reference>
<feature type="signal peptide" evidence="2">
    <location>
        <begin position="1"/>
        <end position="25"/>
    </location>
</feature>
<dbReference type="PANTHER" id="PTHR33659">
    <property type="entry name" value="PROTEIN, PUTATIVE-RELATED-RELATED"/>
    <property type="match status" value="1"/>
</dbReference>
<dbReference type="AlphaFoldDB" id="A0AA39DVT9"/>
<gene>
    <name evidence="3" type="ORF">PVL29_007180</name>
</gene>
<evidence type="ECO:0000313" key="4">
    <source>
        <dbReference type="Proteomes" id="UP001168098"/>
    </source>
</evidence>
<feature type="chain" id="PRO_5041289444" evidence="2">
    <location>
        <begin position="26"/>
        <end position="67"/>
    </location>
</feature>
<proteinExistence type="predicted"/>
<accession>A0AA39DVT9</accession>
<name>A0AA39DVT9_VITRO</name>
<keyword evidence="2" id="KW-0732">Signal</keyword>
<keyword evidence="4" id="KW-1185">Reference proteome</keyword>
<feature type="transmembrane region" description="Helical" evidence="1">
    <location>
        <begin position="43"/>
        <end position="65"/>
    </location>
</feature>
<keyword evidence="1" id="KW-1133">Transmembrane helix</keyword>
<evidence type="ECO:0000256" key="1">
    <source>
        <dbReference type="SAM" id="Phobius"/>
    </source>
</evidence>
<evidence type="ECO:0000313" key="3">
    <source>
        <dbReference type="EMBL" id="KAJ9697944.1"/>
    </source>
</evidence>
<sequence length="67" mass="6829">MARFTFSNALFFLVVISAFAVLASGQGGEMAPAPTPTMDKGSAVNLPVAGALLGCSVVFSMLGLLKH</sequence>
<keyword evidence="1" id="KW-0812">Transmembrane</keyword>
<dbReference type="EMBL" id="JARBHA010000006">
    <property type="protein sequence ID" value="KAJ9697944.1"/>
    <property type="molecule type" value="Genomic_DNA"/>
</dbReference>